<organism evidence="1 2">
    <name type="scientific">Methylocystis iwaonis</name>
    <dbReference type="NCBI Taxonomy" id="2885079"/>
    <lineage>
        <taxon>Bacteria</taxon>
        <taxon>Pseudomonadati</taxon>
        <taxon>Pseudomonadota</taxon>
        <taxon>Alphaproteobacteria</taxon>
        <taxon>Hyphomicrobiales</taxon>
        <taxon>Methylocystaceae</taxon>
        <taxon>Methylocystis</taxon>
    </lineage>
</organism>
<gene>
    <name evidence="1" type="ORF">SS37A_38680</name>
</gene>
<dbReference type="EMBL" id="AP027144">
    <property type="protein sequence ID" value="BDV36338.1"/>
    <property type="molecule type" value="Genomic_DNA"/>
</dbReference>
<evidence type="ECO:0008006" key="3">
    <source>
        <dbReference type="Google" id="ProtNLM"/>
    </source>
</evidence>
<name>A0ABM8EE79_9HYPH</name>
<keyword evidence="1" id="KW-0614">Plasmid</keyword>
<sequence length="235" mass="26434">MVGYLYQCREALLLGIEETKSFPNLYLSIERFDDVAFEKGGTPNVLLQLKHHAKPGNLTDASPDLWKTLRIWSEQVAANPQLPVERRFVIITTGTAGENSVAAKLRVPREKKTDEADALKALEKTAKESTNEDTKEARAAFLALSPESRANLISAIQVRDNSPNITDVRAEIEDRLAFAAPLEHIPHLVDHLEGWWFAQVVRKRDRTTACRYAATACDVPRRHFHGRRSSIRLIG</sequence>
<evidence type="ECO:0000313" key="1">
    <source>
        <dbReference type="EMBL" id="BDV36338.1"/>
    </source>
</evidence>
<geneLocation type="plasmid" evidence="1 2">
    <name>pSS37A-Re-2</name>
</geneLocation>
<reference evidence="1 2" key="1">
    <citation type="journal article" date="2023" name="Int. J. Syst. Evol. Microbiol.">
        <title>Methylocystis iwaonis sp. nov., a type II methane-oxidizing bacterium from surface soil of a rice paddy field in Japan, and emended description of the genus Methylocystis (ex Whittenbury et al. 1970) Bowman et al. 1993.</title>
        <authorList>
            <person name="Kaise H."/>
            <person name="Sawadogo J.B."/>
            <person name="Alam M.S."/>
            <person name="Ueno C."/>
            <person name="Dianou D."/>
            <person name="Shinjo R."/>
            <person name="Asakawa S."/>
        </authorList>
    </citation>
    <scope>NUCLEOTIDE SEQUENCE [LARGE SCALE GENOMIC DNA]</scope>
    <source>
        <strain evidence="1 2">SS37A-Re</strain>
    </source>
</reference>
<dbReference type="Proteomes" id="UP001317629">
    <property type="component" value="Plasmid pSS37A-Re-2"/>
</dbReference>
<protein>
    <recommendedName>
        <fullName evidence="3">CD-NTase associated protein 4-like DNA endonuclease domain-containing protein</fullName>
    </recommendedName>
</protein>
<accession>A0ABM8EE79</accession>
<proteinExistence type="predicted"/>
<evidence type="ECO:0000313" key="2">
    <source>
        <dbReference type="Proteomes" id="UP001317629"/>
    </source>
</evidence>
<keyword evidence="2" id="KW-1185">Reference proteome</keyword>